<evidence type="ECO:0000259" key="5">
    <source>
        <dbReference type="Pfam" id="PF00441"/>
    </source>
</evidence>
<dbReference type="SUPFAM" id="SSF56645">
    <property type="entry name" value="Acyl-CoA dehydrogenase NM domain-like"/>
    <property type="match status" value="1"/>
</dbReference>
<feature type="domain" description="Acyl-CoA oxidase/dehydrogenase middle" evidence="6">
    <location>
        <begin position="133"/>
        <end position="228"/>
    </location>
</feature>
<evidence type="ECO:0000256" key="3">
    <source>
        <dbReference type="ARBA" id="ARBA00023002"/>
    </source>
</evidence>
<proteinExistence type="inferred from homology"/>
<evidence type="ECO:0000259" key="7">
    <source>
        <dbReference type="Pfam" id="PF02771"/>
    </source>
</evidence>
<dbReference type="InterPro" id="IPR013786">
    <property type="entry name" value="AcylCoA_DH/ox_N"/>
</dbReference>
<feature type="domain" description="Acyl-CoA dehydrogenase/oxidase C-terminal" evidence="5">
    <location>
        <begin position="240"/>
        <end position="382"/>
    </location>
</feature>
<keyword evidence="3 4" id="KW-0560">Oxidoreductase</keyword>
<dbReference type="PROSITE" id="PS00072">
    <property type="entry name" value="ACYL_COA_DH_1"/>
    <property type="match status" value="1"/>
</dbReference>
<dbReference type="InterPro" id="IPR006091">
    <property type="entry name" value="Acyl-CoA_Oxase/DH_mid-dom"/>
</dbReference>
<evidence type="ECO:0000256" key="2">
    <source>
        <dbReference type="ARBA" id="ARBA00022630"/>
    </source>
</evidence>
<keyword evidence="9" id="KW-1185">Reference proteome</keyword>
<feature type="domain" description="Acyl-CoA dehydrogenase/oxidase N-terminal" evidence="7">
    <location>
        <begin position="16"/>
        <end position="128"/>
    </location>
</feature>
<dbReference type="PANTHER" id="PTHR43292">
    <property type="entry name" value="ACYL-COA DEHYDROGENASE"/>
    <property type="match status" value="1"/>
</dbReference>
<dbReference type="InterPro" id="IPR009075">
    <property type="entry name" value="AcylCo_DH/oxidase_C"/>
</dbReference>
<dbReference type="InterPro" id="IPR052161">
    <property type="entry name" value="Mycobact_Acyl-CoA_DH"/>
</dbReference>
<evidence type="ECO:0000256" key="4">
    <source>
        <dbReference type="RuleBase" id="RU362125"/>
    </source>
</evidence>
<dbReference type="Pfam" id="PF00441">
    <property type="entry name" value="Acyl-CoA_dh_1"/>
    <property type="match status" value="1"/>
</dbReference>
<dbReference type="Pfam" id="PF02771">
    <property type="entry name" value="Acyl-CoA_dh_N"/>
    <property type="match status" value="1"/>
</dbReference>
<dbReference type="EMBL" id="CP070619">
    <property type="protein sequence ID" value="QSE90706.1"/>
    <property type="molecule type" value="Genomic_DNA"/>
</dbReference>
<gene>
    <name evidence="8" type="ORF">JWS13_19795</name>
</gene>
<keyword evidence="2 4" id="KW-0285">Flavoprotein</keyword>
<dbReference type="InterPro" id="IPR037069">
    <property type="entry name" value="AcylCoA_DH/ox_N_sf"/>
</dbReference>
<keyword evidence="4" id="KW-0274">FAD</keyword>
<dbReference type="InterPro" id="IPR006089">
    <property type="entry name" value="Acyl-CoA_DH_CS"/>
</dbReference>
<evidence type="ECO:0000256" key="1">
    <source>
        <dbReference type="ARBA" id="ARBA00001974"/>
    </source>
</evidence>
<dbReference type="Gene3D" id="1.20.140.10">
    <property type="entry name" value="Butyryl-CoA Dehydrogenase, subunit A, domain 3"/>
    <property type="match status" value="1"/>
</dbReference>
<comment type="cofactor">
    <cofactor evidence="1 4">
        <name>FAD</name>
        <dbReference type="ChEBI" id="CHEBI:57692"/>
    </cofactor>
</comment>
<dbReference type="RefSeq" id="WP_206007130.1">
    <property type="nucleotide sequence ID" value="NZ_CP070619.1"/>
</dbReference>
<organism evidence="8 9">
    <name type="scientific">Rhodococcus pseudokoreensis</name>
    <dbReference type="NCBI Taxonomy" id="2811421"/>
    <lineage>
        <taxon>Bacteria</taxon>
        <taxon>Bacillati</taxon>
        <taxon>Actinomycetota</taxon>
        <taxon>Actinomycetes</taxon>
        <taxon>Mycobacteriales</taxon>
        <taxon>Nocardiaceae</taxon>
        <taxon>Rhodococcus</taxon>
    </lineage>
</organism>
<name>A0A974W451_9NOCA</name>
<reference evidence="8 9" key="1">
    <citation type="journal article" date="2021" name="Microbiol. Resour. Announc.">
        <title>Complete Genome Sequences of Two Rhodococcus sp. Strains with Large and Linear Chromosomes, Isolated from Apple Rhizosphere.</title>
        <authorList>
            <person name="Benning S."/>
            <person name="Brugnone N."/>
            <person name="Siani R."/>
            <person name="Kublik S."/>
            <person name="Schloter M."/>
            <person name="Rad V."/>
        </authorList>
    </citation>
    <scope>NUCLEOTIDE SEQUENCE [LARGE SCALE GENOMIC DNA]</scope>
    <source>
        <strain evidence="8 9">R79</strain>
    </source>
</reference>
<evidence type="ECO:0000313" key="8">
    <source>
        <dbReference type="EMBL" id="QSE90706.1"/>
    </source>
</evidence>
<evidence type="ECO:0000259" key="6">
    <source>
        <dbReference type="Pfam" id="PF02770"/>
    </source>
</evidence>
<dbReference type="InterPro" id="IPR009100">
    <property type="entry name" value="AcylCoA_DH/oxidase_NM_dom_sf"/>
</dbReference>
<evidence type="ECO:0000313" key="9">
    <source>
        <dbReference type="Proteomes" id="UP000662986"/>
    </source>
</evidence>
<dbReference type="InterPro" id="IPR046373">
    <property type="entry name" value="Acyl-CoA_Oxase/DH_mid-dom_sf"/>
</dbReference>
<accession>A0A974W451</accession>
<sequence>MSKTRLIPPAVDDPSEYDALRAEVRGFLRECLDDAVFTPGVDTWLTGWNPAFTRLLAERGWIGMAIPTEYGGHGRSHLERFAVTEELLAAGAPVAAHWIADRQIAPSLLKFGTEQQKHRFLPAITRGECFFGIGMSEPDSGSDLASVRTKAVRVEGGWRVTGTKVWTSGAHRADAFIALVRTSPKDPDARHAGLSQLIIELRSPGVDIRPIISMGGSHHFNEVILEDVFVPDEMVLGRIGDGWRQVTSELAYERSGPERFLSTFALLAETVEQVRTERIRGDGDLGRLTARIAGLHQMSSAVAGALHRGEPADSAAAAVKLLGTATEGDIADYADVLMNRDARGLDADLFTGLVDQAIVQRPGFTLRGGTNEILEGVVARELGLR</sequence>
<comment type="similarity">
    <text evidence="4">Belongs to the acyl-CoA dehydrogenase family.</text>
</comment>
<protein>
    <submittedName>
        <fullName evidence="8">Acyl-CoA dehydrogenase family protein</fullName>
    </submittedName>
</protein>
<dbReference type="Proteomes" id="UP000662986">
    <property type="component" value="Chromosome"/>
</dbReference>
<dbReference type="Gene3D" id="2.40.110.10">
    <property type="entry name" value="Butyryl-CoA Dehydrogenase, subunit A, domain 2"/>
    <property type="match status" value="1"/>
</dbReference>
<reference evidence="8 9" key="2">
    <citation type="journal article" date="2022" name="Arch. Microbiol.">
        <title>Rhodococcus pseudokoreensis sp. nov. isolated from the rhizosphere of young M26 apple rootstocks.</title>
        <authorList>
            <person name="Kampfer P."/>
            <person name="Glaeser S.P."/>
            <person name="Blom J."/>
            <person name="Wolf J."/>
            <person name="Benning S."/>
            <person name="Schloter M."/>
            <person name="Neumann-Schaal M."/>
        </authorList>
    </citation>
    <scope>NUCLEOTIDE SEQUENCE [LARGE SCALE GENOMIC DNA]</scope>
    <source>
        <strain evidence="8 9">R79</strain>
    </source>
</reference>
<dbReference type="Pfam" id="PF02770">
    <property type="entry name" value="Acyl-CoA_dh_M"/>
    <property type="match status" value="1"/>
</dbReference>
<dbReference type="PANTHER" id="PTHR43292:SF4">
    <property type="entry name" value="ACYL-COA DEHYDROGENASE FADE34"/>
    <property type="match status" value="1"/>
</dbReference>
<dbReference type="Gene3D" id="1.10.540.10">
    <property type="entry name" value="Acyl-CoA dehydrogenase/oxidase, N-terminal domain"/>
    <property type="match status" value="1"/>
</dbReference>